<keyword evidence="2" id="KW-1185">Reference proteome</keyword>
<evidence type="ECO:0000313" key="1">
    <source>
        <dbReference type="EMBL" id="CAG8854855.1"/>
    </source>
</evidence>
<dbReference type="EMBL" id="CAJVQB010143194">
    <property type="protein sequence ID" value="CAG8854855.1"/>
    <property type="molecule type" value="Genomic_DNA"/>
</dbReference>
<organism evidence="1 2">
    <name type="scientific">Gigaspora margarita</name>
    <dbReference type="NCBI Taxonomy" id="4874"/>
    <lineage>
        <taxon>Eukaryota</taxon>
        <taxon>Fungi</taxon>
        <taxon>Fungi incertae sedis</taxon>
        <taxon>Mucoromycota</taxon>
        <taxon>Glomeromycotina</taxon>
        <taxon>Glomeromycetes</taxon>
        <taxon>Diversisporales</taxon>
        <taxon>Gigasporaceae</taxon>
        <taxon>Gigaspora</taxon>
    </lineage>
</organism>
<proteinExistence type="predicted"/>
<protein>
    <submittedName>
        <fullName evidence="1">45449_t:CDS:1</fullName>
    </submittedName>
</protein>
<reference evidence="1 2" key="1">
    <citation type="submission" date="2021-06" db="EMBL/GenBank/DDBJ databases">
        <authorList>
            <person name="Kallberg Y."/>
            <person name="Tangrot J."/>
            <person name="Rosling A."/>
        </authorList>
    </citation>
    <scope>NUCLEOTIDE SEQUENCE [LARGE SCALE GENOMIC DNA]</scope>
    <source>
        <strain evidence="1 2">120-4 pot B 10/14</strain>
    </source>
</reference>
<sequence length="144" mass="17206">VSKKDVNKQNHTKLIISRINGLLSLIHTSNTLNTNKFDEQWPLVLKNFKKRKDQIQHNLEWEELFLRINHSKMIYTNTINMEKKQRKKNINELIKKSIPTKNDKYIPVDFAVQQLNGLGLTVNYMYQVSEDVFKQFLDEFMDYC</sequence>
<dbReference type="Proteomes" id="UP000789901">
    <property type="component" value="Unassembled WGS sequence"/>
</dbReference>
<comment type="caution">
    <text evidence="1">The sequence shown here is derived from an EMBL/GenBank/DDBJ whole genome shotgun (WGS) entry which is preliminary data.</text>
</comment>
<name>A0ABN7XIK0_GIGMA</name>
<gene>
    <name evidence="1" type="ORF">GMARGA_LOCUS43676</name>
</gene>
<feature type="non-terminal residue" evidence="1">
    <location>
        <position position="1"/>
    </location>
</feature>
<accession>A0ABN7XIK0</accession>
<evidence type="ECO:0000313" key="2">
    <source>
        <dbReference type="Proteomes" id="UP000789901"/>
    </source>
</evidence>
<feature type="non-terminal residue" evidence="1">
    <location>
        <position position="144"/>
    </location>
</feature>